<dbReference type="InterPro" id="IPR012910">
    <property type="entry name" value="Plug_dom"/>
</dbReference>
<dbReference type="InterPro" id="IPR000531">
    <property type="entry name" value="Beta-barrel_TonB"/>
</dbReference>
<gene>
    <name evidence="15" type="ORF">KK062_16750</name>
</gene>
<dbReference type="GO" id="GO:0009279">
    <property type="term" value="C:cell outer membrane"/>
    <property type="evidence" value="ECO:0007669"/>
    <property type="project" value="UniProtKB-SubCell"/>
</dbReference>
<keyword evidence="9 10" id="KW-0998">Cell outer membrane</keyword>
<evidence type="ECO:0000256" key="5">
    <source>
        <dbReference type="ARBA" id="ARBA00022729"/>
    </source>
</evidence>
<evidence type="ECO:0000313" key="16">
    <source>
        <dbReference type="Proteomes" id="UP001319080"/>
    </source>
</evidence>
<dbReference type="RefSeq" id="WP_254085474.1">
    <property type="nucleotide sequence ID" value="NZ_JAHESE010000017.1"/>
</dbReference>
<evidence type="ECO:0000259" key="13">
    <source>
        <dbReference type="Pfam" id="PF00593"/>
    </source>
</evidence>
<dbReference type="InterPro" id="IPR036942">
    <property type="entry name" value="Beta-barrel_TonB_sf"/>
</dbReference>
<keyword evidence="3 10" id="KW-1134">Transmembrane beta strand</keyword>
<evidence type="ECO:0000256" key="3">
    <source>
        <dbReference type="ARBA" id="ARBA00022452"/>
    </source>
</evidence>
<feature type="domain" description="TonB-dependent receptor-like beta-barrel" evidence="13">
    <location>
        <begin position="221"/>
        <end position="591"/>
    </location>
</feature>
<keyword evidence="8 15" id="KW-0675">Receptor</keyword>
<dbReference type="Proteomes" id="UP001319080">
    <property type="component" value="Unassembled WGS sequence"/>
</dbReference>
<evidence type="ECO:0000256" key="1">
    <source>
        <dbReference type="ARBA" id="ARBA00004571"/>
    </source>
</evidence>
<dbReference type="PROSITE" id="PS52016">
    <property type="entry name" value="TONB_DEPENDENT_REC_3"/>
    <property type="match status" value="1"/>
</dbReference>
<evidence type="ECO:0000259" key="14">
    <source>
        <dbReference type="Pfam" id="PF07715"/>
    </source>
</evidence>
<evidence type="ECO:0000256" key="11">
    <source>
        <dbReference type="RuleBase" id="RU003357"/>
    </source>
</evidence>
<evidence type="ECO:0000256" key="6">
    <source>
        <dbReference type="ARBA" id="ARBA00023077"/>
    </source>
</evidence>
<dbReference type="InterPro" id="IPR039426">
    <property type="entry name" value="TonB-dep_rcpt-like"/>
</dbReference>
<dbReference type="PANTHER" id="PTHR30069:SF29">
    <property type="entry name" value="HEMOGLOBIN AND HEMOGLOBIN-HAPTOGLOBIN-BINDING PROTEIN 1-RELATED"/>
    <property type="match status" value="1"/>
</dbReference>
<protein>
    <submittedName>
        <fullName evidence="15">TonB-dependent receptor</fullName>
    </submittedName>
</protein>
<feature type="signal peptide" evidence="12">
    <location>
        <begin position="1"/>
        <end position="19"/>
    </location>
</feature>
<sequence length="622" mass="70064">MRVGIFIVVSVLTSVYCFAQQTAPVLLDSVEVYGIPDERFLAGSSFTTVDSALLRQQRSTHLGEVLATQLPVYFRSYGQGMISGVSLRGTAPQHTAVLWNGININSFSLGQADFSILPASAFGSVKVHAGGGSARYGSGALGGTVLLTSPEASSQEIFHIAQVVGSFGQYTTEAGGAFTLGRWNSHTQVYHVQSENDFTIQALGQRQPHAAFKQMGILQDIVYNLTNTKSLALHYWYHDADREVQPPIGQYFSDATQRDKNHRLSLQYKSNGRRGQFTATGGYVRDVLFYRKEDLVTRWTGSVKHAFVLPARIHTEVSAEWNHIRADIDEYKDGHAEEDRFDFMVSLQKSIGTRLSLALNLRQPAVSGFSPPFLPYLGVEYIVVKRPAATFTLRGNASRNYRVPTFNDRYWLNAGDRNLQPELSYAAEAGWRWIWNQLTVENTWYTQEVDQWIQWVPVGGNYIPRNIRHVQVRGVEIRVHGPIYQGVVTVIAGVNYQYTRSISTEVPPNDPWSLDRQLIYTPVQTASGYLRGNWRGYNATVQAQYSDRRYYLFANEADYSLDPYARIDLSVGRTLTVGRHVVTLQASAQNVLDEEYRQYAAYAMPGRYYTLQLNYQLNSISK</sequence>
<dbReference type="GO" id="GO:0015344">
    <property type="term" value="F:siderophore uptake transmembrane transporter activity"/>
    <property type="evidence" value="ECO:0007669"/>
    <property type="project" value="TreeGrafter"/>
</dbReference>
<keyword evidence="6 11" id="KW-0798">TonB box</keyword>
<dbReference type="Pfam" id="PF00593">
    <property type="entry name" value="TonB_dep_Rec_b-barrel"/>
    <property type="match status" value="1"/>
</dbReference>
<dbReference type="EMBL" id="JAHESE010000017">
    <property type="protein sequence ID" value="MBT1709897.1"/>
    <property type="molecule type" value="Genomic_DNA"/>
</dbReference>
<evidence type="ECO:0000256" key="10">
    <source>
        <dbReference type="PROSITE-ProRule" id="PRU01360"/>
    </source>
</evidence>
<dbReference type="PANTHER" id="PTHR30069">
    <property type="entry name" value="TONB-DEPENDENT OUTER MEMBRANE RECEPTOR"/>
    <property type="match status" value="1"/>
</dbReference>
<evidence type="ECO:0000313" key="15">
    <source>
        <dbReference type="EMBL" id="MBT1709897.1"/>
    </source>
</evidence>
<dbReference type="Gene3D" id="2.40.170.20">
    <property type="entry name" value="TonB-dependent receptor, beta-barrel domain"/>
    <property type="match status" value="1"/>
</dbReference>
<dbReference type="SUPFAM" id="SSF56935">
    <property type="entry name" value="Porins"/>
    <property type="match status" value="1"/>
</dbReference>
<evidence type="ECO:0000256" key="12">
    <source>
        <dbReference type="SAM" id="SignalP"/>
    </source>
</evidence>
<keyword evidence="7 10" id="KW-0472">Membrane</keyword>
<dbReference type="GO" id="GO:0044718">
    <property type="term" value="P:siderophore transmembrane transport"/>
    <property type="evidence" value="ECO:0007669"/>
    <property type="project" value="TreeGrafter"/>
</dbReference>
<evidence type="ECO:0000256" key="4">
    <source>
        <dbReference type="ARBA" id="ARBA00022692"/>
    </source>
</evidence>
<name>A0AAP2E1H5_9BACT</name>
<evidence type="ECO:0000256" key="7">
    <source>
        <dbReference type="ARBA" id="ARBA00023136"/>
    </source>
</evidence>
<keyword evidence="16" id="KW-1185">Reference proteome</keyword>
<comment type="similarity">
    <text evidence="10 11">Belongs to the TonB-dependent receptor family.</text>
</comment>
<keyword evidence="2 10" id="KW-0813">Transport</keyword>
<comment type="subcellular location">
    <subcellularLocation>
        <location evidence="1 10">Cell outer membrane</location>
        <topology evidence="1 10">Multi-pass membrane protein</topology>
    </subcellularLocation>
</comment>
<dbReference type="Pfam" id="PF07715">
    <property type="entry name" value="Plug"/>
    <property type="match status" value="1"/>
</dbReference>
<comment type="caution">
    <text evidence="15">The sequence shown here is derived from an EMBL/GenBank/DDBJ whole genome shotgun (WGS) entry which is preliminary data.</text>
</comment>
<proteinExistence type="inferred from homology"/>
<evidence type="ECO:0000256" key="9">
    <source>
        <dbReference type="ARBA" id="ARBA00023237"/>
    </source>
</evidence>
<accession>A0AAP2E1H5</accession>
<evidence type="ECO:0000256" key="8">
    <source>
        <dbReference type="ARBA" id="ARBA00023170"/>
    </source>
</evidence>
<dbReference type="InterPro" id="IPR037066">
    <property type="entry name" value="Plug_dom_sf"/>
</dbReference>
<feature type="chain" id="PRO_5042852460" evidence="12">
    <location>
        <begin position="20"/>
        <end position="622"/>
    </location>
</feature>
<feature type="domain" description="TonB-dependent receptor plug" evidence="14">
    <location>
        <begin position="44"/>
        <end position="144"/>
    </location>
</feature>
<keyword evidence="4 10" id="KW-0812">Transmembrane</keyword>
<reference evidence="15 16" key="1">
    <citation type="submission" date="2021-05" db="EMBL/GenBank/DDBJ databases">
        <title>A Polyphasic approach of four new species of the genus Ohtaekwangia: Ohtaekwangia histidinii sp. nov., Ohtaekwangia cretensis sp. nov., Ohtaekwangia indiensis sp. nov., Ohtaekwangia reichenbachii sp. nov. from diverse environment.</title>
        <authorList>
            <person name="Octaviana S."/>
        </authorList>
    </citation>
    <scope>NUCLEOTIDE SEQUENCE [LARGE SCALE GENOMIC DNA]</scope>
    <source>
        <strain evidence="15 16">PWU5</strain>
    </source>
</reference>
<evidence type="ECO:0000256" key="2">
    <source>
        <dbReference type="ARBA" id="ARBA00022448"/>
    </source>
</evidence>
<organism evidence="15 16">
    <name type="scientific">Dawidia cretensis</name>
    <dbReference type="NCBI Taxonomy" id="2782350"/>
    <lineage>
        <taxon>Bacteria</taxon>
        <taxon>Pseudomonadati</taxon>
        <taxon>Bacteroidota</taxon>
        <taxon>Cytophagia</taxon>
        <taxon>Cytophagales</taxon>
        <taxon>Chryseotaleaceae</taxon>
        <taxon>Dawidia</taxon>
    </lineage>
</organism>
<dbReference type="AlphaFoldDB" id="A0AAP2E1H5"/>
<dbReference type="Gene3D" id="2.170.130.10">
    <property type="entry name" value="TonB-dependent receptor, plug domain"/>
    <property type="match status" value="1"/>
</dbReference>
<keyword evidence="5 12" id="KW-0732">Signal</keyword>